<dbReference type="RefSeq" id="WP_044664385.1">
    <property type="nucleotide sequence ID" value="NZ_CDRZ01000060.1"/>
</dbReference>
<dbReference type="EC" id="3.6.3.29" evidence="5"/>
<protein>
    <submittedName>
        <fullName evidence="5">Molybdate-transporting ATPase</fullName>
        <ecNumber evidence="5">3.6.3.29</ecNumber>
    </submittedName>
</protein>
<dbReference type="InterPro" id="IPR003439">
    <property type="entry name" value="ABC_transporter-like_ATP-bd"/>
</dbReference>
<dbReference type="Gene3D" id="3.40.50.300">
    <property type="entry name" value="P-loop containing nucleotide triphosphate hydrolases"/>
    <property type="match status" value="1"/>
</dbReference>
<dbReference type="PROSITE" id="PS00211">
    <property type="entry name" value="ABC_TRANSPORTER_1"/>
    <property type="match status" value="1"/>
</dbReference>
<evidence type="ECO:0000259" key="4">
    <source>
        <dbReference type="PROSITE" id="PS50893"/>
    </source>
</evidence>
<dbReference type="Pfam" id="PF00005">
    <property type="entry name" value="ABC_tran"/>
    <property type="match status" value="1"/>
</dbReference>
<organism evidence="5 6">
    <name type="scientific">Syntrophaceticus schinkii</name>
    <dbReference type="NCBI Taxonomy" id="499207"/>
    <lineage>
        <taxon>Bacteria</taxon>
        <taxon>Bacillati</taxon>
        <taxon>Bacillota</taxon>
        <taxon>Clostridia</taxon>
        <taxon>Thermoanaerobacterales</taxon>
        <taxon>Thermoanaerobacterales Family III. Incertae Sedis</taxon>
        <taxon>Syntrophaceticus</taxon>
    </lineage>
</organism>
<evidence type="ECO:0000256" key="3">
    <source>
        <dbReference type="ARBA" id="ARBA00022840"/>
    </source>
</evidence>
<name>A0A0B7MC96_9FIRM</name>
<gene>
    <name evidence="5" type="ORF">SSCH_1520005</name>
</gene>
<evidence type="ECO:0000256" key="2">
    <source>
        <dbReference type="ARBA" id="ARBA00022741"/>
    </source>
</evidence>
<dbReference type="EMBL" id="CDRZ01000060">
    <property type="protein sequence ID" value="CEO88164.1"/>
    <property type="molecule type" value="Genomic_DNA"/>
</dbReference>
<dbReference type="SMART" id="SM00382">
    <property type="entry name" value="AAA"/>
    <property type="match status" value="1"/>
</dbReference>
<sequence>MLDAHFTAQRGQFNIEMPLHVEQEILVLCGPSGSGKTTILQCLSGLLKPVSGFIKLNGRVLFSDKEKINLPPRERNIGYVFQDYALFPHLTVKQNVTYGIKKDHRNSSLLDPLKLLHSFGIGHLAERYPGQISGGEKQRVALARALATQPELLLLDEPLCALDKDIRSTLRFELRKIHQEWQIPFILVTHDEEDAAVLGDTKMSLFRKRTAASGTAQQSTCSHS</sequence>
<dbReference type="InterPro" id="IPR017871">
    <property type="entry name" value="ABC_transporter-like_CS"/>
</dbReference>
<feature type="domain" description="ABC transporter" evidence="4">
    <location>
        <begin position="1"/>
        <end position="224"/>
    </location>
</feature>
<evidence type="ECO:0000313" key="6">
    <source>
        <dbReference type="Proteomes" id="UP000046155"/>
    </source>
</evidence>
<dbReference type="PROSITE" id="PS50893">
    <property type="entry name" value="ABC_TRANSPORTER_2"/>
    <property type="match status" value="1"/>
</dbReference>
<keyword evidence="1" id="KW-0813">Transport</keyword>
<dbReference type="InterPro" id="IPR003593">
    <property type="entry name" value="AAA+_ATPase"/>
</dbReference>
<reference evidence="6" key="1">
    <citation type="submission" date="2015-01" db="EMBL/GenBank/DDBJ databases">
        <authorList>
            <person name="Manzoor Shahid"/>
            <person name="Zubair Saima"/>
        </authorList>
    </citation>
    <scope>NUCLEOTIDE SEQUENCE [LARGE SCALE GENOMIC DNA]</scope>
    <source>
        <strain evidence="6">Sp3</strain>
    </source>
</reference>
<dbReference type="AlphaFoldDB" id="A0A0B7MC96"/>
<dbReference type="GO" id="GO:0016887">
    <property type="term" value="F:ATP hydrolysis activity"/>
    <property type="evidence" value="ECO:0007669"/>
    <property type="project" value="InterPro"/>
</dbReference>
<keyword evidence="5" id="KW-0378">Hydrolase</keyword>
<dbReference type="InterPro" id="IPR027417">
    <property type="entry name" value="P-loop_NTPase"/>
</dbReference>
<proteinExistence type="predicted"/>
<dbReference type="PANTHER" id="PTHR42781:SF4">
    <property type="entry name" value="SPERMIDINE_PUTRESCINE IMPORT ATP-BINDING PROTEIN POTA"/>
    <property type="match status" value="1"/>
</dbReference>
<keyword evidence="2" id="KW-0547">Nucleotide-binding</keyword>
<keyword evidence="3" id="KW-0067">ATP-binding</keyword>
<evidence type="ECO:0000256" key="1">
    <source>
        <dbReference type="ARBA" id="ARBA00022448"/>
    </source>
</evidence>
<keyword evidence="6" id="KW-1185">Reference proteome</keyword>
<dbReference type="Proteomes" id="UP000046155">
    <property type="component" value="Unassembled WGS sequence"/>
</dbReference>
<dbReference type="GO" id="GO:0005524">
    <property type="term" value="F:ATP binding"/>
    <property type="evidence" value="ECO:0007669"/>
    <property type="project" value="UniProtKB-KW"/>
</dbReference>
<dbReference type="OrthoDB" id="9802264at2"/>
<dbReference type="InterPro" id="IPR050093">
    <property type="entry name" value="ABC_SmlMolc_Importer"/>
</dbReference>
<dbReference type="PANTHER" id="PTHR42781">
    <property type="entry name" value="SPERMIDINE/PUTRESCINE IMPORT ATP-BINDING PROTEIN POTA"/>
    <property type="match status" value="1"/>
</dbReference>
<dbReference type="SUPFAM" id="SSF52540">
    <property type="entry name" value="P-loop containing nucleoside triphosphate hydrolases"/>
    <property type="match status" value="1"/>
</dbReference>
<accession>A0A0B7MC96</accession>
<evidence type="ECO:0000313" key="5">
    <source>
        <dbReference type="EMBL" id="CEO88164.1"/>
    </source>
</evidence>